<dbReference type="EMBL" id="CAUYUJ010001439">
    <property type="protein sequence ID" value="CAK0795955.1"/>
    <property type="molecule type" value="Genomic_DNA"/>
</dbReference>
<keyword evidence="3" id="KW-1185">Reference proteome</keyword>
<protein>
    <submittedName>
        <fullName evidence="2">Uncharacterized protein</fullName>
    </submittedName>
</protein>
<feature type="compositionally biased region" description="Polar residues" evidence="1">
    <location>
        <begin position="129"/>
        <end position="151"/>
    </location>
</feature>
<dbReference type="Proteomes" id="UP001189429">
    <property type="component" value="Unassembled WGS sequence"/>
</dbReference>
<proteinExistence type="predicted"/>
<gene>
    <name evidence="2" type="ORF">PCOR1329_LOCUS5458</name>
</gene>
<accession>A0ABN9PZA8</accession>
<sequence>MPCLLLNPIASLEVPHNAIMPIALWPSTPTPKAEAYALHSDGKCWPLLLNAPQNENGPDQGPATVLFEIEDHRADGPAGKSSFFDRQSSQLVKVKNTFIDGFFDDEDQIDGLAVAACKSWCVGVRRQGSASLSCGSTSDGESLTAPSSLKGSVQLGLSAEPPSPPPSLPSTIRQPQASAGADLHGTGRC</sequence>
<reference evidence="2" key="1">
    <citation type="submission" date="2023-10" db="EMBL/GenBank/DDBJ databases">
        <authorList>
            <person name="Chen Y."/>
            <person name="Shah S."/>
            <person name="Dougan E. K."/>
            <person name="Thang M."/>
            <person name="Chan C."/>
        </authorList>
    </citation>
    <scope>NUCLEOTIDE SEQUENCE [LARGE SCALE GENOMIC DNA]</scope>
</reference>
<evidence type="ECO:0000313" key="3">
    <source>
        <dbReference type="Proteomes" id="UP001189429"/>
    </source>
</evidence>
<feature type="region of interest" description="Disordered" evidence="1">
    <location>
        <begin position="129"/>
        <end position="189"/>
    </location>
</feature>
<name>A0ABN9PZA8_9DINO</name>
<evidence type="ECO:0000256" key="1">
    <source>
        <dbReference type="SAM" id="MobiDB-lite"/>
    </source>
</evidence>
<evidence type="ECO:0000313" key="2">
    <source>
        <dbReference type="EMBL" id="CAK0795955.1"/>
    </source>
</evidence>
<comment type="caution">
    <text evidence="2">The sequence shown here is derived from an EMBL/GenBank/DDBJ whole genome shotgun (WGS) entry which is preliminary data.</text>
</comment>
<feature type="non-terminal residue" evidence="2">
    <location>
        <position position="189"/>
    </location>
</feature>
<organism evidence="2 3">
    <name type="scientific">Prorocentrum cordatum</name>
    <dbReference type="NCBI Taxonomy" id="2364126"/>
    <lineage>
        <taxon>Eukaryota</taxon>
        <taxon>Sar</taxon>
        <taxon>Alveolata</taxon>
        <taxon>Dinophyceae</taxon>
        <taxon>Prorocentrales</taxon>
        <taxon>Prorocentraceae</taxon>
        <taxon>Prorocentrum</taxon>
    </lineage>
</organism>